<accession>A0A0S2DNK4</accession>
<dbReference type="PANTHER" id="PTHR36114">
    <property type="entry name" value="16.7 KDA PROTEIN IN WHIE LOCUS"/>
    <property type="match status" value="1"/>
</dbReference>
<gene>
    <name evidence="1" type="ORF">GLE_4821</name>
</gene>
<protein>
    <submittedName>
        <fullName evidence="1">Cupin superfamily protein</fullName>
    </submittedName>
</protein>
<organism evidence="1 2">
    <name type="scientific">Lysobacter enzymogenes</name>
    <dbReference type="NCBI Taxonomy" id="69"/>
    <lineage>
        <taxon>Bacteria</taxon>
        <taxon>Pseudomonadati</taxon>
        <taxon>Pseudomonadota</taxon>
        <taxon>Gammaproteobacteria</taxon>
        <taxon>Lysobacterales</taxon>
        <taxon>Lysobacteraceae</taxon>
        <taxon>Lysobacter</taxon>
    </lineage>
</organism>
<dbReference type="PATRIC" id="fig|69.6.peg.4752"/>
<dbReference type="PANTHER" id="PTHR36114:SF8">
    <property type="entry name" value="CUPIN TYPE-1 DOMAIN-CONTAINING PROTEIN"/>
    <property type="match status" value="1"/>
</dbReference>
<dbReference type="OrthoDB" id="7870362at2"/>
<evidence type="ECO:0000313" key="1">
    <source>
        <dbReference type="EMBL" id="ALN60162.1"/>
    </source>
</evidence>
<dbReference type="EMBL" id="CP013140">
    <property type="protein sequence ID" value="ALN60162.1"/>
    <property type="molecule type" value="Genomic_DNA"/>
</dbReference>
<evidence type="ECO:0000313" key="2">
    <source>
        <dbReference type="Proteomes" id="UP000061569"/>
    </source>
</evidence>
<dbReference type="InterPro" id="IPR013096">
    <property type="entry name" value="Cupin_2"/>
</dbReference>
<reference evidence="1 2" key="1">
    <citation type="submission" date="2015-11" db="EMBL/GenBank/DDBJ databases">
        <title>Genome sequences of Lysobacter enzymogenes strain C3 and Lysobacter antibioticus ATCC 29479.</title>
        <authorList>
            <person name="Kobayashi D.Y."/>
        </authorList>
    </citation>
    <scope>NUCLEOTIDE SEQUENCE [LARGE SCALE GENOMIC DNA]</scope>
    <source>
        <strain evidence="1 2">C3</strain>
    </source>
</reference>
<dbReference type="CDD" id="cd02214">
    <property type="entry name" value="cupin_MJ1618"/>
    <property type="match status" value="1"/>
</dbReference>
<dbReference type="Pfam" id="PF07883">
    <property type="entry name" value="Cupin_2"/>
    <property type="match status" value="1"/>
</dbReference>
<dbReference type="Proteomes" id="UP000061569">
    <property type="component" value="Chromosome"/>
</dbReference>
<dbReference type="Gene3D" id="2.60.120.10">
    <property type="entry name" value="Jelly Rolls"/>
    <property type="match status" value="1"/>
</dbReference>
<name>A0A0S2DNK4_LYSEN</name>
<dbReference type="InterPro" id="IPR011051">
    <property type="entry name" value="RmlC_Cupin_sf"/>
</dbReference>
<proteinExistence type="predicted"/>
<dbReference type="RefSeq" id="WP_057949337.1">
    <property type="nucleotide sequence ID" value="NZ_CP067396.1"/>
</dbReference>
<dbReference type="STRING" id="69.GLE_4821"/>
<dbReference type="SUPFAM" id="SSF51182">
    <property type="entry name" value="RmlC-like cupins"/>
    <property type="match status" value="1"/>
</dbReference>
<sequence length="126" mass="14014">MTEPRIVRRDEPTEFYLSERCHVVEHWNSPDDAQASIARIRVAPGTTTQLHRLRGTAERYLIHTGRGRIEVEGLAPAEVGPGDTVFIPAGAAQRIANLGDDDLMFLAICTPRFVPECYENLESPDA</sequence>
<dbReference type="KEGG" id="lez:GLE_4821"/>
<dbReference type="InterPro" id="IPR052044">
    <property type="entry name" value="PKS_Associated_Protein"/>
</dbReference>
<dbReference type="AlphaFoldDB" id="A0A0S2DNK4"/>
<dbReference type="InterPro" id="IPR014710">
    <property type="entry name" value="RmlC-like_jellyroll"/>
</dbReference>